<reference evidence="4" key="1">
    <citation type="journal article" date="2019" name="Int. J. Syst. Evol. Microbiol.">
        <title>The Global Catalogue of Microorganisms (GCM) 10K type strain sequencing project: providing services to taxonomists for standard genome sequencing and annotation.</title>
        <authorList>
            <consortium name="The Broad Institute Genomics Platform"/>
            <consortium name="The Broad Institute Genome Sequencing Center for Infectious Disease"/>
            <person name="Wu L."/>
            <person name="Ma J."/>
        </authorList>
    </citation>
    <scope>NUCLEOTIDE SEQUENCE [LARGE SCALE GENOMIC DNA]</scope>
    <source>
        <strain evidence="4">JCM 4816</strain>
    </source>
</reference>
<evidence type="ECO:0000256" key="2">
    <source>
        <dbReference type="RuleBase" id="RU366034"/>
    </source>
</evidence>
<dbReference type="SFLD" id="SFLDG01020">
    <property type="entry name" value="Terpene_Cyclase_Like_2"/>
    <property type="match status" value="1"/>
</dbReference>
<name>A0ABW1G5R2_9ACTN</name>
<gene>
    <name evidence="3" type="ORF">ACFP3V_16735</name>
</gene>
<dbReference type="SFLD" id="SFLDS00005">
    <property type="entry name" value="Isoprenoid_Synthase_Type_I"/>
    <property type="match status" value="1"/>
</dbReference>
<evidence type="ECO:0000256" key="1">
    <source>
        <dbReference type="ARBA" id="ARBA00023239"/>
    </source>
</evidence>
<keyword evidence="1 2" id="KW-0456">Lyase</keyword>
<dbReference type="InterPro" id="IPR008949">
    <property type="entry name" value="Isoprenoid_synthase_dom_sf"/>
</dbReference>
<organism evidence="3 4">
    <name type="scientific">Streptacidiphilus monticola</name>
    <dbReference type="NCBI Taxonomy" id="2161674"/>
    <lineage>
        <taxon>Bacteria</taxon>
        <taxon>Bacillati</taxon>
        <taxon>Actinomycetota</taxon>
        <taxon>Actinomycetes</taxon>
        <taxon>Kitasatosporales</taxon>
        <taxon>Streptomycetaceae</taxon>
        <taxon>Streptacidiphilus</taxon>
    </lineage>
</organism>
<accession>A0ABW1G5R2</accession>
<evidence type="ECO:0000313" key="3">
    <source>
        <dbReference type="EMBL" id="MFC5908857.1"/>
    </source>
</evidence>
<dbReference type="PANTHER" id="PTHR35201:SF4">
    <property type="entry name" value="BETA-PINACENE SYNTHASE-RELATED"/>
    <property type="match status" value="1"/>
</dbReference>
<sequence length="378" mass="42089">MIRSGRAAGARGRTAASDRGDDVQVHALYSPYAPALHPQHVRINQRTAQWAVRHRIGSAELRSALVESDIGTFAARILPEGREDVAQLLADFVLWLFGVDDGHCEDGQLGRRPGALAAELSRLLRVAQNPEAPLLPTDRLAAGLRDLSRRFTALGGTPAQKARWVDALREYYLSVVWEAEHRVAGTVPTLSDYTLMRLYDGATSVVLPLLELGHGYELDPDERDDRQVRALAEMAYFVICWDNDLFSYDKEARSGHWVLNVITVLQHHQGCTVEQALALAVEQRDRVLYLFARCAEAVRRTASPQLLQYLDSLADFVRGAQDWGVTSARYALGAAPIAFTPRLERPSLEPLDIASVAWWWELVDELGLERPALQPLTV</sequence>
<keyword evidence="4" id="KW-1185">Reference proteome</keyword>
<keyword evidence="2" id="KW-0460">Magnesium</keyword>
<protein>
    <recommendedName>
        <fullName evidence="2">Terpene synthase</fullName>
        <ecNumber evidence="2">4.2.3.-</ecNumber>
    </recommendedName>
</protein>
<dbReference type="Pfam" id="PF19086">
    <property type="entry name" value="Terpene_syn_C_2"/>
    <property type="match status" value="1"/>
</dbReference>
<dbReference type="EMBL" id="JBHSQJ010000066">
    <property type="protein sequence ID" value="MFC5908857.1"/>
    <property type="molecule type" value="Genomic_DNA"/>
</dbReference>
<dbReference type="RefSeq" id="WP_380584127.1">
    <property type="nucleotide sequence ID" value="NZ_JBHSQJ010000066.1"/>
</dbReference>
<dbReference type="InterPro" id="IPR034686">
    <property type="entry name" value="Terpene_cyclase-like_2"/>
</dbReference>
<dbReference type="NCBIfam" id="NF041565">
    <property type="entry name" value="selin_dien_syn"/>
    <property type="match status" value="1"/>
</dbReference>
<dbReference type="GO" id="GO:0016829">
    <property type="term" value="F:lyase activity"/>
    <property type="evidence" value="ECO:0007669"/>
    <property type="project" value="UniProtKB-KW"/>
</dbReference>
<dbReference type="SUPFAM" id="SSF48576">
    <property type="entry name" value="Terpenoid synthases"/>
    <property type="match status" value="1"/>
</dbReference>
<comment type="caution">
    <text evidence="3">The sequence shown here is derived from an EMBL/GenBank/DDBJ whole genome shotgun (WGS) entry which is preliminary data.</text>
</comment>
<comment type="cofactor">
    <cofactor evidence="2">
        <name>Mg(2+)</name>
        <dbReference type="ChEBI" id="CHEBI:18420"/>
    </cofactor>
</comment>
<dbReference type="PANTHER" id="PTHR35201">
    <property type="entry name" value="TERPENE SYNTHASE"/>
    <property type="match status" value="1"/>
</dbReference>
<comment type="similarity">
    <text evidence="2">Belongs to the terpene synthase family.</text>
</comment>
<proteinExistence type="inferred from homology"/>
<keyword evidence="2" id="KW-0479">Metal-binding</keyword>
<dbReference type="InterPro" id="IPR048143">
    <property type="entry name" value="Selin_dien_syn"/>
</dbReference>
<dbReference type="EC" id="4.2.3.-" evidence="2"/>
<dbReference type="Proteomes" id="UP001596174">
    <property type="component" value="Unassembled WGS sequence"/>
</dbReference>
<evidence type="ECO:0000313" key="4">
    <source>
        <dbReference type="Proteomes" id="UP001596174"/>
    </source>
</evidence>
<dbReference type="Gene3D" id="1.10.600.10">
    <property type="entry name" value="Farnesyl Diphosphate Synthase"/>
    <property type="match status" value="1"/>
</dbReference>